<dbReference type="EMBL" id="LT629758">
    <property type="protein sequence ID" value="SDT80725.1"/>
    <property type="molecule type" value="Genomic_DNA"/>
</dbReference>
<sequence>MGPFDAEGSWRPADMASLPGVSDRRAAPVVAALGETLAVLCEPGDLLAAPAAPHPAFTALLALAGFTAEHLIVPELFGESPAASTPTPARWSEIRTAVAGLTLAPYAVLRSTAVLGEALGLAGTHPPYDTVVRVNSKSWSNEIVRRNGWAGAGEVAHDTTELRRLVTAHGSADVVVKDPYGVAGRGSLVVTSPRVLDSIVRHLDAQVAAGAYVEVIVQARYRRRLDFSTHWEINPDGSAEPGAVVQTDNRDFTYAGSRPATDELLRTLDETDHPEIAATVAGELSKDGYHGPVCIDGMVIEEGTVVPVLEVNARTSMGMIGLALQARAASCGLQAVLRHLPVRVGTARAFERLAGELERDNLAFDGKSPGALLVTAGTLVPPRGRLCLALFTERPSDEVVLLTAVATAAGRAGIRIFGTETTGKASA</sequence>
<reference evidence="3 4" key="1">
    <citation type="submission" date="2016-10" db="EMBL/GenBank/DDBJ databases">
        <authorList>
            <person name="de Groot N.N."/>
        </authorList>
    </citation>
    <scope>NUCLEOTIDE SEQUENCE [LARGE SCALE GENOMIC DNA]</scope>
    <source>
        <strain evidence="3 4">DSM 43941</strain>
    </source>
</reference>
<dbReference type="PROSITE" id="PS50975">
    <property type="entry name" value="ATP_GRASP"/>
    <property type="match status" value="1"/>
</dbReference>
<gene>
    <name evidence="3" type="ORF">SAMN04489716_9330</name>
</gene>
<evidence type="ECO:0000313" key="4">
    <source>
        <dbReference type="Proteomes" id="UP000198688"/>
    </source>
</evidence>
<dbReference type="STRING" id="113562.SAMN04489716_9330"/>
<feature type="domain" description="ATP-grasp" evidence="2">
    <location>
        <begin position="141"/>
        <end position="344"/>
    </location>
</feature>
<dbReference type="InterPro" id="IPR011761">
    <property type="entry name" value="ATP-grasp"/>
</dbReference>
<dbReference type="GO" id="GO:0005524">
    <property type="term" value="F:ATP binding"/>
    <property type="evidence" value="ECO:0007669"/>
    <property type="project" value="UniProtKB-UniRule"/>
</dbReference>
<dbReference type="Proteomes" id="UP000198688">
    <property type="component" value="Chromosome I"/>
</dbReference>
<proteinExistence type="predicted"/>
<organism evidence="3 4">
    <name type="scientific">Actinoplanes derwentensis</name>
    <dbReference type="NCBI Taxonomy" id="113562"/>
    <lineage>
        <taxon>Bacteria</taxon>
        <taxon>Bacillati</taxon>
        <taxon>Actinomycetota</taxon>
        <taxon>Actinomycetes</taxon>
        <taxon>Micromonosporales</taxon>
        <taxon>Micromonosporaceae</taxon>
        <taxon>Actinoplanes</taxon>
    </lineage>
</organism>
<dbReference type="GO" id="GO:0046872">
    <property type="term" value="F:metal ion binding"/>
    <property type="evidence" value="ECO:0007669"/>
    <property type="project" value="InterPro"/>
</dbReference>
<keyword evidence="4" id="KW-1185">Reference proteome</keyword>
<dbReference type="SUPFAM" id="SSF56059">
    <property type="entry name" value="Glutathione synthetase ATP-binding domain-like"/>
    <property type="match status" value="1"/>
</dbReference>
<keyword evidence="1" id="KW-0067">ATP-binding</keyword>
<keyword evidence="1" id="KW-0547">Nucleotide-binding</keyword>
<evidence type="ECO:0000256" key="1">
    <source>
        <dbReference type="PROSITE-ProRule" id="PRU00409"/>
    </source>
</evidence>
<dbReference type="AlphaFoldDB" id="A0A1H2DD98"/>
<evidence type="ECO:0000259" key="2">
    <source>
        <dbReference type="PROSITE" id="PS50975"/>
    </source>
</evidence>
<accession>A0A1H2DD98</accession>
<evidence type="ECO:0000313" key="3">
    <source>
        <dbReference type="EMBL" id="SDT80725.1"/>
    </source>
</evidence>
<name>A0A1H2DD98_9ACTN</name>
<protein>
    <recommendedName>
        <fullName evidence="2">ATP-grasp domain-containing protein</fullName>
    </recommendedName>
</protein>